<keyword evidence="1" id="KW-0732">Signal</keyword>
<sequence length="68" mass="8243">MRSTTLFLMAVSLLVTANLVWTCWRGNDGYKREADKYCDKPCHTNEQCRWPCPWCKDHQYWKKKLCRK</sequence>
<feature type="signal peptide" evidence="1">
    <location>
        <begin position="1"/>
        <end position="22"/>
    </location>
</feature>
<accession>A0A0K8RFA4</accession>
<dbReference type="AlphaFoldDB" id="A0A0K8RFA4"/>
<organism evidence="2">
    <name type="scientific">Ixodes ricinus</name>
    <name type="common">Common tick</name>
    <name type="synonym">Acarus ricinus</name>
    <dbReference type="NCBI Taxonomy" id="34613"/>
    <lineage>
        <taxon>Eukaryota</taxon>
        <taxon>Metazoa</taxon>
        <taxon>Ecdysozoa</taxon>
        <taxon>Arthropoda</taxon>
        <taxon>Chelicerata</taxon>
        <taxon>Arachnida</taxon>
        <taxon>Acari</taxon>
        <taxon>Parasitiformes</taxon>
        <taxon>Ixodida</taxon>
        <taxon>Ixodoidea</taxon>
        <taxon>Ixodidae</taxon>
        <taxon>Ixodinae</taxon>
        <taxon>Ixodes</taxon>
    </lineage>
</organism>
<name>A0A0K8RFA4_IXORI</name>
<feature type="chain" id="PRO_5005517281" evidence="1">
    <location>
        <begin position="23"/>
        <end position="68"/>
    </location>
</feature>
<proteinExistence type="evidence at transcript level"/>
<protein>
    <submittedName>
        <fullName evidence="2">Putative 5.3 kDa protein</fullName>
    </submittedName>
</protein>
<evidence type="ECO:0000256" key="1">
    <source>
        <dbReference type="SAM" id="SignalP"/>
    </source>
</evidence>
<reference evidence="2" key="1">
    <citation type="submission" date="2012-12" db="EMBL/GenBank/DDBJ databases">
        <title>Identification and characterization of a phenylalanine ammonia-lyase gene family in Isatis indigotica Fort.</title>
        <authorList>
            <person name="Liu Q."/>
            <person name="Chen J."/>
            <person name="Zhou X."/>
            <person name="Di P."/>
            <person name="Xiao Y."/>
            <person name="Xuan H."/>
            <person name="Zhang L."/>
            <person name="Chen W."/>
        </authorList>
    </citation>
    <scope>NUCLEOTIDE SEQUENCE</scope>
    <source>
        <tissue evidence="2">Salivary gland</tissue>
    </source>
</reference>
<dbReference type="EMBL" id="GADI01003961">
    <property type="protein sequence ID" value="JAA69847.1"/>
    <property type="molecule type" value="mRNA"/>
</dbReference>
<evidence type="ECO:0000313" key="2">
    <source>
        <dbReference type="EMBL" id="JAA69847.1"/>
    </source>
</evidence>